<dbReference type="GO" id="GO:0003677">
    <property type="term" value="F:DNA binding"/>
    <property type="evidence" value="ECO:0007669"/>
    <property type="project" value="UniProtKB-UniRule"/>
</dbReference>
<protein>
    <submittedName>
        <fullName evidence="4">Transcriptional regulator</fullName>
    </submittedName>
</protein>
<dbReference type="eggNOG" id="COG1309">
    <property type="taxonomic scope" value="Bacteria"/>
</dbReference>
<organism evidence="4 5">
    <name type="scientific">Desulfitobacterium metallireducens DSM 15288</name>
    <dbReference type="NCBI Taxonomy" id="871968"/>
    <lineage>
        <taxon>Bacteria</taxon>
        <taxon>Bacillati</taxon>
        <taxon>Bacillota</taxon>
        <taxon>Clostridia</taxon>
        <taxon>Eubacteriales</taxon>
        <taxon>Desulfitobacteriaceae</taxon>
        <taxon>Desulfitobacterium</taxon>
    </lineage>
</organism>
<accession>W0E7D3</accession>
<dbReference type="Proteomes" id="UP000010847">
    <property type="component" value="Chromosome"/>
</dbReference>
<evidence type="ECO:0000313" key="5">
    <source>
        <dbReference type="Proteomes" id="UP000010847"/>
    </source>
</evidence>
<sequence>MAEISRRERKKQETYERLYSTALYLFQTQGYETTSIEQITQRADVGKGTFYNYFDSKEAVALEFSRRRYQDLILKGRLSQSNTIRERLSSLLEAWADFMVHEREMAWVTIKQRDYAELDKGLHYGIMGVITLGQRGGELSDRFDPCFLAESLEGMALQHFIHWHVTQEGNLKEEMERTISLFFEGLFEHKMKA</sequence>
<dbReference type="InterPro" id="IPR050624">
    <property type="entry name" value="HTH-type_Tx_Regulator"/>
</dbReference>
<dbReference type="InterPro" id="IPR023772">
    <property type="entry name" value="DNA-bd_HTH_TetR-type_CS"/>
</dbReference>
<dbReference type="KEGG" id="dmt:DESME_06025"/>
<feature type="domain" description="HTH tetR-type" evidence="3">
    <location>
        <begin position="12"/>
        <end position="72"/>
    </location>
</feature>
<proteinExistence type="predicted"/>
<evidence type="ECO:0000256" key="1">
    <source>
        <dbReference type="ARBA" id="ARBA00023125"/>
    </source>
</evidence>
<evidence type="ECO:0000256" key="2">
    <source>
        <dbReference type="PROSITE-ProRule" id="PRU00335"/>
    </source>
</evidence>
<evidence type="ECO:0000313" key="4">
    <source>
        <dbReference type="EMBL" id="AHF06662.1"/>
    </source>
</evidence>
<dbReference type="InterPro" id="IPR036271">
    <property type="entry name" value="Tet_transcr_reg_TetR-rel_C_sf"/>
</dbReference>
<dbReference type="InterPro" id="IPR001647">
    <property type="entry name" value="HTH_TetR"/>
</dbReference>
<dbReference type="AlphaFoldDB" id="W0E7D3"/>
<dbReference type="OrthoDB" id="268339at2"/>
<dbReference type="STRING" id="871968.DESME_06025"/>
<dbReference type="Gene3D" id="1.10.357.10">
    <property type="entry name" value="Tetracycline Repressor, domain 2"/>
    <property type="match status" value="1"/>
</dbReference>
<dbReference type="Pfam" id="PF00440">
    <property type="entry name" value="TetR_N"/>
    <property type="match status" value="1"/>
</dbReference>
<dbReference type="SUPFAM" id="SSF46689">
    <property type="entry name" value="Homeodomain-like"/>
    <property type="match status" value="1"/>
</dbReference>
<reference evidence="4 5" key="1">
    <citation type="submission" date="2013-12" db="EMBL/GenBank/DDBJ databases">
        <authorList>
            <consortium name="DOE Joint Genome Institute"/>
            <person name="Smidt H."/>
            <person name="Huntemann M."/>
            <person name="Han J."/>
            <person name="Chen A."/>
            <person name="Kyrpides N."/>
            <person name="Mavromatis K."/>
            <person name="Markowitz V."/>
            <person name="Palaniappan K."/>
            <person name="Ivanova N."/>
            <person name="Schaumberg A."/>
            <person name="Pati A."/>
            <person name="Liolios K."/>
            <person name="Nordberg H.P."/>
            <person name="Cantor M.N."/>
            <person name="Hua S.X."/>
            <person name="Woyke T."/>
        </authorList>
    </citation>
    <scope>NUCLEOTIDE SEQUENCE [LARGE SCALE GENOMIC DNA]</scope>
    <source>
        <strain evidence="5">DSM 15288</strain>
    </source>
</reference>
<dbReference type="SUPFAM" id="SSF48498">
    <property type="entry name" value="Tetracyclin repressor-like, C-terminal domain"/>
    <property type="match status" value="1"/>
</dbReference>
<keyword evidence="1 2" id="KW-0238">DNA-binding</keyword>
<gene>
    <name evidence="4" type="ORF">DESME_06025</name>
</gene>
<dbReference type="PROSITE" id="PS01081">
    <property type="entry name" value="HTH_TETR_1"/>
    <property type="match status" value="1"/>
</dbReference>
<dbReference type="EMBL" id="CP007032">
    <property type="protein sequence ID" value="AHF06662.1"/>
    <property type="molecule type" value="Genomic_DNA"/>
</dbReference>
<dbReference type="PANTHER" id="PTHR43479">
    <property type="entry name" value="ACREF/ENVCD OPERON REPRESSOR-RELATED"/>
    <property type="match status" value="1"/>
</dbReference>
<name>W0E7D3_9FIRM</name>
<dbReference type="PRINTS" id="PR00455">
    <property type="entry name" value="HTHTETR"/>
</dbReference>
<dbReference type="PANTHER" id="PTHR43479:SF11">
    <property type="entry name" value="ACREF_ENVCD OPERON REPRESSOR-RELATED"/>
    <property type="match status" value="1"/>
</dbReference>
<dbReference type="HOGENOM" id="CLU_069356_12_2_9"/>
<dbReference type="PROSITE" id="PS50977">
    <property type="entry name" value="HTH_TETR_2"/>
    <property type="match status" value="1"/>
</dbReference>
<evidence type="ECO:0000259" key="3">
    <source>
        <dbReference type="PROSITE" id="PS50977"/>
    </source>
</evidence>
<feature type="DNA-binding region" description="H-T-H motif" evidence="2">
    <location>
        <begin position="35"/>
        <end position="54"/>
    </location>
</feature>
<keyword evidence="5" id="KW-1185">Reference proteome</keyword>
<dbReference type="InterPro" id="IPR009057">
    <property type="entry name" value="Homeodomain-like_sf"/>
</dbReference>
<dbReference type="RefSeq" id="WP_006715670.1">
    <property type="nucleotide sequence ID" value="NZ_CP007032.1"/>
</dbReference>